<dbReference type="PANTHER" id="PTHR22916">
    <property type="entry name" value="GLYCOSYLTRANSFERASE"/>
    <property type="match status" value="1"/>
</dbReference>
<dbReference type="RefSeq" id="WP_279250502.1">
    <property type="nucleotide sequence ID" value="NZ_SHNO01000001.1"/>
</dbReference>
<name>A0ABT3TBG4_9GAMM</name>
<protein>
    <submittedName>
        <fullName evidence="2">Glycosyltransferase family 2 protein</fullName>
    </submittedName>
</protein>
<evidence type="ECO:0000313" key="3">
    <source>
        <dbReference type="Proteomes" id="UP001143304"/>
    </source>
</evidence>
<feature type="domain" description="Glycosyltransferase 2-like" evidence="1">
    <location>
        <begin position="11"/>
        <end position="141"/>
    </location>
</feature>
<dbReference type="CDD" id="cd00761">
    <property type="entry name" value="Glyco_tranf_GTA_type"/>
    <property type="match status" value="1"/>
</dbReference>
<dbReference type="Pfam" id="PF00535">
    <property type="entry name" value="Glycos_transf_2"/>
    <property type="match status" value="1"/>
</dbReference>
<dbReference type="SUPFAM" id="SSF53448">
    <property type="entry name" value="Nucleotide-diphospho-sugar transferases"/>
    <property type="match status" value="1"/>
</dbReference>
<sequence>MDSTGKYPSFSVVVNNYNYDKFLAAALDSALHQLGDGDEMVIVDDGSTDSSVDILALYETRPGVRIIRQENQGQMKAVRVGINAAKADVVVLLDSDDALLPGYLQRLRDIYNENSDISFVMAAADVRGSNPQTTQRNANYLARMTFPRGAIGKTKWASLMFYEFVGTPTSGISLHADLAKRIISMPDSMDATSNISSRLTKVLHIPEVEARKTGFTADGVIVRAASILGANKFYETVPGFVYRIHGANKFASLSKLAQLYLRQNSKKLFFKTITDHFNIEHPPRIEELREEFESRQYVLRRRRRIRIRIGYLVAILGSQGSLAQKIAGIYALIMSQKSSV</sequence>
<dbReference type="InterPro" id="IPR029044">
    <property type="entry name" value="Nucleotide-diphossugar_trans"/>
</dbReference>
<accession>A0ABT3TBG4</accession>
<gene>
    <name evidence="2" type="ORF">EYC82_15705</name>
</gene>
<keyword evidence="3" id="KW-1185">Reference proteome</keyword>
<dbReference type="Gene3D" id="3.90.550.10">
    <property type="entry name" value="Spore Coat Polysaccharide Biosynthesis Protein SpsA, Chain A"/>
    <property type="match status" value="1"/>
</dbReference>
<dbReference type="EMBL" id="SHNO01000001">
    <property type="protein sequence ID" value="MCX2978812.1"/>
    <property type="molecule type" value="Genomic_DNA"/>
</dbReference>
<evidence type="ECO:0000259" key="1">
    <source>
        <dbReference type="Pfam" id="PF00535"/>
    </source>
</evidence>
<comment type="caution">
    <text evidence="2">The sequence shown here is derived from an EMBL/GenBank/DDBJ whole genome shotgun (WGS) entry which is preliminary data.</text>
</comment>
<evidence type="ECO:0000313" key="2">
    <source>
        <dbReference type="EMBL" id="MCX2978812.1"/>
    </source>
</evidence>
<organism evidence="2 3">
    <name type="scientific">Candidatus Marimicrobium litorale</name>
    <dbReference type="NCBI Taxonomy" id="2518991"/>
    <lineage>
        <taxon>Bacteria</taxon>
        <taxon>Pseudomonadati</taxon>
        <taxon>Pseudomonadota</taxon>
        <taxon>Gammaproteobacteria</taxon>
        <taxon>Cellvibrionales</taxon>
        <taxon>Halieaceae</taxon>
        <taxon>Marimicrobium</taxon>
    </lineage>
</organism>
<proteinExistence type="predicted"/>
<dbReference type="InterPro" id="IPR001173">
    <property type="entry name" value="Glyco_trans_2-like"/>
</dbReference>
<reference evidence="2" key="1">
    <citation type="submission" date="2019-02" db="EMBL/GenBank/DDBJ databases">
        <authorList>
            <person name="Li S.-H."/>
        </authorList>
    </citation>
    <scope>NUCLEOTIDE SEQUENCE</scope>
    <source>
        <strain evidence="2">IMCC11814</strain>
    </source>
</reference>
<dbReference type="Proteomes" id="UP001143304">
    <property type="component" value="Unassembled WGS sequence"/>
</dbReference>